<evidence type="ECO:0000256" key="8">
    <source>
        <dbReference type="ARBA" id="ARBA00023157"/>
    </source>
</evidence>
<keyword evidence="10" id="KW-0325">Glycoprotein</keyword>
<dbReference type="GO" id="GO:0005041">
    <property type="term" value="F:low-density lipoprotein particle receptor activity"/>
    <property type="evidence" value="ECO:0007669"/>
    <property type="project" value="TreeGrafter"/>
</dbReference>
<keyword evidence="6" id="KW-1133">Transmembrane helix</keyword>
<keyword evidence="5" id="KW-0677">Repeat</keyword>
<dbReference type="Pfam" id="PF07645">
    <property type="entry name" value="EGF_CA"/>
    <property type="match status" value="1"/>
</dbReference>
<dbReference type="InterPro" id="IPR001881">
    <property type="entry name" value="EGF-like_Ca-bd_dom"/>
</dbReference>
<evidence type="ECO:0000256" key="6">
    <source>
        <dbReference type="ARBA" id="ARBA00022989"/>
    </source>
</evidence>
<reference evidence="12 13" key="1">
    <citation type="journal article" date="2018" name="Nat. Ecol. Evol.">
        <title>Shark genomes provide insights into elasmobranch evolution and the origin of vertebrates.</title>
        <authorList>
            <person name="Hara Y"/>
            <person name="Yamaguchi K"/>
            <person name="Onimaru K"/>
            <person name="Kadota M"/>
            <person name="Koyanagi M"/>
            <person name="Keeley SD"/>
            <person name="Tatsumi K"/>
            <person name="Tanaka K"/>
            <person name="Motone F"/>
            <person name="Kageyama Y"/>
            <person name="Nozu R"/>
            <person name="Adachi N"/>
            <person name="Nishimura O"/>
            <person name="Nakagawa R"/>
            <person name="Tanegashima C"/>
            <person name="Kiyatake I"/>
            <person name="Matsumoto R"/>
            <person name="Murakumo K"/>
            <person name="Nishida K"/>
            <person name="Terakita A"/>
            <person name="Kuratani S"/>
            <person name="Sato K"/>
            <person name="Hyodo S Kuraku.S."/>
        </authorList>
    </citation>
    <scope>NUCLEOTIDE SEQUENCE [LARGE SCALE GENOMIC DNA]</scope>
</reference>
<dbReference type="PROSITE" id="PS01187">
    <property type="entry name" value="EGF_CA"/>
    <property type="match status" value="1"/>
</dbReference>
<dbReference type="PROSITE" id="PS01186">
    <property type="entry name" value="EGF_2"/>
    <property type="match status" value="1"/>
</dbReference>
<dbReference type="GO" id="GO:0005886">
    <property type="term" value="C:plasma membrane"/>
    <property type="evidence" value="ECO:0007669"/>
    <property type="project" value="TreeGrafter"/>
</dbReference>
<dbReference type="GO" id="GO:0006897">
    <property type="term" value="P:endocytosis"/>
    <property type="evidence" value="ECO:0007669"/>
    <property type="project" value="UniProtKB-KW"/>
</dbReference>
<keyword evidence="2" id="KW-0245">EGF-like domain</keyword>
<keyword evidence="3" id="KW-0254">Endocytosis</keyword>
<dbReference type="PANTHER" id="PTHR22722:SF5">
    <property type="entry name" value="LOW-DENSITY LIPOPROTEIN RECEPTOR-RELATED PROTEIN 1B"/>
    <property type="match status" value="1"/>
</dbReference>
<name>A0A401S0I3_CHIPU</name>
<comment type="caution">
    <text evidence="12">The sequence shown here is derived from an EMBL/GenBank/DDBJ whole genome shotgun (WGS) entry which is preliminary data.</text>
</comment>
<evidence type="ECO:0000313" key="12">
    <source>
        <dbReference type="EMBL" id="GCC23868.1"/>
    </source>
</evidence>
<dbReference type="STRING" id="137246.A0A401S0I3"/>
<keyword evidence="7" id="KW-0472">Membrane</keyword>
<evidence type="ECO:0000313" key="13">
    <source>
        <dbReference type="Proteomes" id="UP000287033"/>
    </source>
</evidence>
<keyword evidence="8" id="KW-1015">Disulfide bond</keyword>
<dbReference type="OMA" id="WIIAEEM"/>
<dbReference type="AlphaFoldDB" id="A0A401S0I3"/>
<evidence type="ECO:0000256" key="9">
    <source>
        <dbReference type="ARBA" id="ARBA00023170"/>
    </source>
</evidence>
<dbReference type="FunFam" id="2.10.25.10:FF:000009">
    <property type="entry name" value="Low-density lipoprotein receptor isoform 1"/>
    <property type="match status" value="1"/>
</dbReference>
<dbReference type="GO" id="GO:0043235">
    <property type="term" value="C:receptor complex"/>
    <property type="evidence" value="ECO:0007669"/>
    <property type="project" value="TreeGrafter"/>
</dbReference>
<dbReference type="SMART" id="SM00181">
    <property type="entry name" value="EGF"/>
    <property type="match status" value="2"/>
</dbReference>
<organism evidence="12 13">
    <name type="scientific">Chiloscyllium punctatum</name>
    <name type="common">Brownbanded bambooshark</name>
    <name type="synonym">Hemiscyllium punctatum</name>
    <dbReference type="NCBI Taxonomy" id="137246"/>
    <lineage>
        <taxon>Eukaryota</taxon>
        <taxon>Metazoa</taxon>
        <taxon>Chordata</taxon>
        <taxon>Craniata</taxon>
        <taxon>Vertebrata</taxon>
        <taxon>Chondrichthyes</taxon>
        <taxon>Elasmobranchii</taxon>
        <taxon>Galeomorphii</taxon>
        <taxon>Galeoidea</taxon>
        <taxon>Orectolobiformes</taxon>
        <taxon>Hemiscylliidae</taxon>
        <taxon>Chiloscyllium</taxon>
    </lineage>
</organism>
<evidence type="ECO:0000256" key="4">
    <source>
        <dbReference type="ARBA" id="ARBA00022692"/>
    </source>
</evidence>
<dbReference type="InterPro" id="IPR049883">
    <property type="entry name" value="NOTCH1_EGF-like"/>
</dbReference>
<dbReference type="EMBL" id="BEZZ01000041">
    <property type="protein sequence ID" value="GCC23868.1"/>
    <property type="molecule type" value="Genomic_DNA"/>
</dbReference>
<keyword evidence="13" id="KW-1185">Reference proteome</keyword>
<evidence type="ECO:0000256" key="5">
    <source>
        <dbReference type="ARBA" id="ARBA00022737"/>
    </source>
</evidence>
<accession>A0A401S0I3</accession>
<dbReference type="SMART" id="SM00179">
    <property type="entry name" value="EGF_CA"/>
    <property type="match status" value="1"/>
</dbReference>
<proteinExistence type="predicted"/>
<dbReference type="GO" id="GO:0005509">
    <property type="term" value="F:calcium ion binding"/>
    <property type="evidence" value="ECO:0007669"/>
    <property type="project" value="InterPro"/>
</dbReference>
<evidence type="ECO:0000256" key="7">
    <source>
        <dbReference type="ARBA" id="ARBA00023136"/>
    </source>
</evidence>
<feature type="domain" description="EGF-like" evidence="11">
    <location>
        <begin position="86"/>
        <end position="101"/>
    </location>
</feature>
<dbReference type="InterPro" id="IPR018097">
    <property type="entry name" value="EGF_Ca-bd_CS"/>
</dbReference>
<dbReference type="Gene3D" id="2.10.25.10">
    <property type="entry name" value="Laminin"/>
    <property type="match status" value="2"/>
</dbReference>
<evidence type="ECO:0000256" key="10">
    <source>
        <dbReference type="ARBA" id="ARBA00023180"/>
    </source>
</evidence>
<dbReference type="SUPFAM" id="SSF57184">
    <property type="entry name" value="Growth factor receptor domain"/>
    <property type="match status" value="1"/>
</dbReference>
<dbReference type="InterPro" id="IPR051221">
    <property type="entry name" value="LDLR-related"/>
</dbReference>
<evidence type="ECO:0000256" key="3">
    <source>
        <dbReference type="ARBA" id="ARBA00022583"/>
    </source>
</evidence>
<comment type="subcellular location">
    <subcellularLocation>
        <location evidence="1">Membrane</location>
        <topology evidence="1">Single-pass type I membrane protein</topology>
    </subcellularLocation>
</comment>
<protein>
    <recommendedName>
        <fullName evidence="11">EGF-like domain-containing protein</fullName>
    </recommendedName>
</protein>
<dbReference type="OrthoDB" id="4062651at2759"/>
<evidence type="ECO:0000256" key="1">
    <source>
        <dbReference type="ARBA" id="ARBA00004479"/>
    </source>
</evidence>
<evidence type="ECO:0000259" key="11">
    <source>
        <dbReference type="PROSITE" id="PS01186"/>
    </source>
</evidence>
<sequence>MSKLCNGINDCLDGLDEGSHCREFSPTCNQANCQYRCAVTRTGATCYCSDGFKVAQDGKSCEDFDECSVYGTCSQTCTNYIGSYTCGCVEGYLLQPDNRICKAKNETFAQQPVLLIANVKSIVVTSLNGSSIPGQNSVTANGIIALDFIYDEELVCWIIAEEMSTHVELKCAKLTPLNGFTEERVINISHSLHSEYFQHLEILKQSSLNYVLNL</sequence>
<dbReference type="InterPro" id="IPR009030">
    <property type="entry name" value="Growth_fac_rcpt_cys_sf"/>
</dbReference>
<keyword evidence="9" id="KW-0675">Receptor</keyword>
<dbReference type="PANTHER" id="PTHR22722">
    <property type="entry name" value="LOW-DENSITY LIPOPROTEIN RECEPTOR-RELATED PROTEIN 2-RELATED"/>
    <property type="match status" value="1"/>
</dbReference>
<dbReference type="Proteomes" id="UP000287033">
    <property type="component" value="Unassembled WGS sequence"/>
</dbReference>
<evidence type="ECO:0000256" key="2">
    <source>
        <dbReference type="ARBA" id="ARBA00022536"/>
    </source>
</evidence>
<keyword evidence="4" id="KW-0812">Transmembrane</keyword>
<gene>
    <name evidence="12" type="ORF">chiPu_0002266</name>
</gene>
<dbReference type="InterPro" id="IPR000742">
    <property type="entry name" value="EGF"/>
</dbReference>